<protein>
    <recommendedName>
        <fullName evidence="4">DUF2842 domain-containing protein</fullName>
    </recommendedName>
</protein>
<name>A0A0F5LG78_9HYPH</name>
<dbReference type="AlphaFoldDB" id="A0A0F5LG78"/>
<evidence type="ECO:0000313" key="3">
    <source>
        <dbReference type="Proteomes" id="UP000033514"/>
    </source>
</evidence>
<keyword evidence="1" id="KW-0812">Transmembrane</keyword>
<evidence type="ECO:0008006" key="4">
    <source>
        <dbReference type="Google" id="ProtNLM"/>
    </source>
</evidence>
<evidence type="ECO:0000256" key="1">
    <source>
        <dbReference type="SAM" id="Phobius"/>
    </source>
</evidence>
<comment type="caution">
    <text evidence="2">The sequence shown here is derived from an EMBL/GenBank/DDBJ whole genome shotgun (WGS) entry which is preliminary data.</text>
</comment>
<accession>A0A0F5LG78</accession>
<feature type="transmembrane region" description="Helical" evidence="1">
    <location>
        <begin position="12"/>
        <end position="32"/>
    </location>
</feature>
<dbReference type="STRING" id="361041.VW35_02125"/>
<reference evidence="2 3" key="1">
    <citation type="submission" date="2015-03" db="EMBL/GenBank/DDBJ databases">
        <authorList>
            <person name="Hassan Y.I."/>
            <person name="Lepp D."/>
            <person name="Zhou T."/>
        </authorList>
    </citation>
    <scope>NUCLEOTIDE SEQUENCE [LARGE SCALE GENOMIC DNA]</scope>
    <source>
        <strain evidence="2 3">GH2-10</strain>
    </source>
</reference>
<dbReference type="InterPro" id="IPR021265">
    <property type="entry name" value="DUF2842"/>
</dbReference>
<gene>
    <name evidence="2" type="ORF">VW35_02125</name>
</gene>
<dbReference type="EMBL" id="LAJG01000005">
    <property type="protein sequence ID" value="KKB81310.1"/>
    <property type="molecule type" value="Genomic_DNA"/>
</dbReference>
<feature type="transmembrane region" description="Helical" evidence="1">
    <location>
        <begin position="38"/>
        <end position="60"/>
    </location>
</feature>
<dbReference type="RefSeq" id="WP_046141681.1">
    <property type="nucleotide sequence ID" value="NZ_LAJG01000005.1"/>
</dbReference>
<dbReference type="Proteomes" id="UP000033514">
    <property type="component" value="Unassembled WGS sequence"/>
</dbReference>
<sequence>MTQRTRKLIGALACVASIFVWASLATSIYLAFPPELPWFVLIAYFIIAGMGWMLPAMAIIRWMARPDPQP</sequence>
<keyword evidence="3" id="KW-1185">Reference proteome</keyword>
<organism evidence="2 3">
    <name type="scientific">Devosia soli</name>
    <dbReference type="NCBI Taxonomy" id="361041"/>
    <lineage>
        <taxon>Bacteria</taxon>
        <taxon>Pseudomonadati</taxon>
        <taxon>Pseudomonadota</taxon>
        <taxon>Alphaproteobacteria</taxon>
        <taxon>Hyphomicrobiales</taxon>
        <taxon>Devosiaceae</taxon>
        <taxon>Devosia</taxon>
    </lineage>
</organism>
<dbReference type="PATRIC" id="fig|361041.3.peg.3809"/>
<evidence type="ECO:0000313" key="2">
    <source>
        <dbReference type="EMBL" id="KKB81310.1"/>
    </source>
</evidence>
<keyword evidence="1" id="KW-0472">Membrane</keyword>
<dbReference type="Pfam" id="PF11003">
    <property type="entry name" value="DUF2842"/>
    <property type="match status" value="1"/>
</dbReference>
<proteinExistence type="predicted"/>
<keyword evidence="1" id="KW-1133">Transmembrane helix</keyword>